<comment type="caution">
    <text evidence="2">The sequence shown here is derived from an EMBL/GenBank/DDBJ whole genome shotgun (WGS) entry which is preliminary data.</text>
</comment>
<sequence length="247" mass="27916">MAPLTRTYRRTGPRGARIPERQGGYRPEHIPAFLEEHWYQEHLAPLQIEAEMKSVRRLAAVLLVQQASGRAQGDAADFLGINPSGGQFAATGTLLRWLRGGQDAFNAALRDLAEELDRATDPTNYQRRREVLRSWSLSSEIWNEIITRLPPVPGPVRPNLDDRVRQEAAAFVWAYVTCGEPLFAPRHVEAEQPPDVRQVWQQRRANTWFQLSRPDALNHYTALRGLLCQHGDALIGKIESGTSTPIR</sequence>
<accession>A0ABN1XZH7</accession>
<organism evidence="2 3">
    <name type="scientific">Kitasatospora putterlickiae</name>
    <dbReference type="NCBI Taxonomy" id="221725"/>
    <lineage>
        <taxon>Bacteria</taxon>
        <taxon>Bacillati</taxon>
        <taxon>Actinomycetota</taxon>
        <taxon>Actinomycetes</taxon>
        <taxon>Kitasatosporales</taxon>
        <taxon>Streptomycetaceae</taxon>
        <taxon>Kitasatospora</taxon>
    </lineage>
</organism>
<name>A0ABN1XZH7_9ACTN</name>
<evidence type="ECO:0000256" key="1">
    <source>
        <dbReference type="SAM" id="MobiDB-lite"/>
    </source>
</evidence>
<keyword evidence="3" id="KW-1185">Reference proteome</keyword>
<proteinExistence type="predicted"/>
<feature type="region of interest" description="Disordered" evidence="1">
    <location>
        <begin position="1"/>
        <end position="24"/>
    </location>
</feature>
<evidence type="ECO:0000313" key="3">
    <source>
        <dbReference type="Proteomes" id="UP001499863"/>
    </source>
</evidence>
<dbReference type="Proteomes" id="UP001499863">
    <property type="component" value="Unassembled WGS sequence"/>
</dbReference>
<gene>
    <name evidence="2" type="ORF">GCM10009639_27060</name>
</gene>
<reference evidence="2 3" key="1">
    <citation type="journal article" date="2019" name="Int. J. Syst. Evol. Microbiol.">
        <title>The Global Catalogue of Microorganisms (GCM) 10K type strain sequencing project: providing services to taxonomists for standard genome sequencing and annotation.</title>
        <authorList>
            <consortium name="The Broad Institute Genomics Platform"/>
            <consortium name="The Broad Institute Genome Sequencing Center for Infectious Disease"/>
            <person name="Wu L."/>
            <person name="Ma J."/>
        </authorList>
    </citation>
    <scope>NUCLEOTIDE SEQUENCE [LARGE SCALE GENOMIC DNA]</scope>
    <source>
        <strain evidence="2 3">JCM 12393</strain>
    </source>
</reference>
<dbReference type="EMBL" id="BAAAKJ010000137">
    <property type="protein sequence ID" value="GAA1393694.1"/>
    <property type="molecule type" value="Genomic_DNA"/>
</dbReference>
<evidence type="ECO:0000313" key="2">
    <source>
        <dbReference type="EMBL" id="GAA1393694.1"/>
    </source>
</evidence>
<protein>
    <submittedName>
        <fullName evidence="2">Uncharacterized protein</fullName>
    </submittedName>
</protein>